<protein>
    <submittedName>
        <fullName evidence="3">Uncharacterized protein</fullName>
    </submittedName>
</protein>
<evidence type="ECO:0000256" key="2">
    <source>
        <dbReference type="ARBA" id="ARBA00022737"/>
    </source>
</evidence>
<evidence type="ECO:0000256" key="1">
    <source>
        <dbReference type="ARBA" id="ARBA00022574"/>
    </source>
</evidence>
<dbReference type="GeneID" id="7831866"/>
<dbReference type="SUPFAM" id="SSF50978">
    <property type="entry name" value="WD40 repeat-like"/>
    <property type="match status" value="1"/>
</dbReference>
<dbReference type="SMR" id="I7MFT8"/>
<evidence type="ECO:0000313" key="4">
    <source>
        <dbReference type="Proteomes" id="UP000009168"/>
    </source>
</evidence>
<proteinExistence type="predicted"/>
<dbReference type="Proteomes" id="UP000009168">
    <property type="component" value="Unassembled WGS sequence"/>
</dbReference>
<keyword evidence="1" id="KW-0853">WD repeat</keyword>
<dbReference type="Gene3D" id="2.130.10.10">
    <property type="entry name" value="YVTN repeat-like/Quinoprotein amine dehydrogenase"/>
    <property type="match status" value="1"/>
</dbReference>
<dbReference type="PANTHER" id="PTHR10971">
    <property type="entry name" value="MRNA EXPORT FACTOR AND BUB3"/>
    <property type="match status" value="1"/>
</dbReference>
<dbReference type="RefSeq" id="XP_001031956.2">
    <property type="nucleotide sequence ID" value="XM_001031956.3"/>
</dbReference>
<accession>I7MFT8</accession>
<dbReference type="EMBL" id="GG662447">
    <property type="protein sequence ID" value="EAR84293.2"/>
    <property type="molecule type" value="Genomic_DNA"/>
</dbReference>
<dbReference type="AlphaFoldDB" id="I7MFT8"/>
<reference evidence="4" key="1">
    <citation type="journal article" date="2006" name="PLoS Biol.">
        <title>Macronuclear genome sequence of the ciliate Tetrahymena thermophila, a model eukaryote.</title>
        <authorList>
            <person name="Eisen J.A."/>
            <person name="Coyne R.S."/>
            <person name="Wu M."/>
            <person name="Wu D."/>
            <person name="Thiagarajan M."/>
            <person name="Wortman J.R."/>
            <person name="Badger J.H."/>
            <person name="Ren Q."/>
            <person name="Amedeo P."/>
            <person name="Jones K.M."/>
            <person name="Tallon L.J."/>
            <person name="Delcher A.L."/>
            <person name="Salzberg S.L."/>
            <person name="Silva J.C."/>
            <person name="Haas B.J."/>
            <person name="Majoros W.H."/>
            <person name="Farzad M."/>
            <person name="Carlton J.M."/>
            <person name="Smith R.K. Jr."/>
            <person name="Garg J."/>
            <person name="Pearlman R.E."/>
            <person name="Karrer K.M."/>
            <person name="Sun L."/>
            <person name="Manning G."/>
            <person name="Elde N.C."/>
            <person name="Turkewitz A.P."/>
            <person name="Asai D.J."/>
            <person name="Wilkes D.E."/>
            <person name="Wang Y."/>
            <person name="Cai H."/>
            <person name="Collins K."/>
            <person name="Stewart B.A."/>
            <person name="Lee S.R."/>
            <person name="Wilamowska K."/>
            <person name="Weinberg Z."/>
            <person name="Ruzzo W.L."/>
            <person name="Wloga D."/>
            <person name="Gaertig J."/>
            <person name="Frankel J."/>
            <person name="Tsao C.-C."/>
            <person name="Gorovsky M.A."/>
            <person name="Keeling P.J."/>
            <person name="Waller R.F."/>
            <person name="Patron N.J."/>
            <person name="Cherry J.M."/>
            <person name="Stover N.A."/>
            <person name="Krieger C.J."/>
            <person name="del Toro C."/>
            <person name="Ryder H.F."/>
            <person name="Williamson S.C."/>
            <person name="Barbeau R.A."/>
            <person name="Hamilton E.P."/>
            <person name="Orias E."/>
        </authorList>
    </citation>
    <scope>NUCLEOTIDE SEQUENCE [LARGE SCALE GENOMIC DNA]</scope>
    <source>
        <strain evidence="4">SB210</strain>
    </source>
</reference>
<evidence type="ECO:0000313" key="3">
    <source>
        <dbReference type="EMBL" id="EAR84293.2"/>
    </source>
</evidence>
<name>I7MFT8_TETTS</name>
<sequence length="386" mass="44423">MSNKTQQQNKVHVKKGEQPSDTVSCIKWLNSTLFFVSTWASEIIGYQVEEMEVNRVYYKKLQHLAILNIEIKQTQNSVLIWYANEIGELFQISTNEDDPISYLMAEYPIIFIQNIQMGLLSVDMAGYIRINKTIINDQITKPSNTNQAQKIKLTKYCGLQLNYDNQNQSLIGCSVDFPFILLYGMSQNIYLIDLQQNVFDLIEHPFKQVYVSCGQVKKNSLLNGEIILGTFDGLICRIKFEKFGDDFFLWDKDDTKNNLLHFTKREIQILKNYNQQSQSVSSQRQNLPNSLNVYTFSVNSIQVLPQNSKGKRNFISCGGDGKVILSKKPYSQFIENYILQSVSCISLNSQATLLVIAVGYDWHQGNKPQNYCPFIEIIKLNNNFNN</sequence>
<dbReference type="InterPro" id="IPR036322">
    <property type="entry name" value="WD40_repeat_dom_sf"/>
</dbReference>
<gene>
    <name evidence="3" type="ORF">TTHERM_00715990</name>
</gene>
<dbReference type="InterPro" id="IPR015943">
    <property type="entry name" value="WD40/YVTN_repeat-like_dom_sf"/>
</dbReference>
<dbReference type="InParanoid" id="I7MFT8"/>
<keyword evidence="2" id="KW-0677">Repeat</keyword>
<keyword evidence="4" id="KW-1185">Reference proteome</keyword>
<organism evidence="3 4">
    <name type="scientific">Tetrahymena thermophila (strain SB210)</name>
    <dbReference type="NCBI Taxonomy" id="312017"/>
    <lineage>
        <taxon>Eukaryota</taxon>
        <taxon>Sar</taxon>
        <taxon>Alveolata</taxon>
        <taxon>Ciliophora</taxon>
        <taxon>Intramacronucleata</taxon>
        <taxon>Oligohymenophorea</taxon>
        <taxon>Hymenostomatida</taxon>
        <taxon>Tetrahymenina</taxon>
        <taxon>Tetrahymenidae</taxon>
        <taxon>Tetrahymena</taxon>
    </lineage>
</organism>
<dbReference type="KEGG" id="tet:TTHERM_00715990"/>
<dbReference type="HOGENOM" id="CLU_716652_0_0_1"/>